<dbReference type="AlphaFoldDB" id="A0A8H9G155"/>
<keyword evidence="2" id="KW-1185">Reference proteome</keyword>
<comment type="caution">
    <text evidence="1">The sequence shown here is derived from an EMBL/GenBank/DDBJ whole genome shotgun (WGS) entry which is preliminary data.</text>
</comment>
<sequence length="195" mass="21974">MAKQSKARQQSLDFLDQLGTSKTEFTSPSKGLEGVCADFIGRVIDNIQEYNVVDTGKIEDLNIEVINSNHIAIWGQSYINFIDEGVNGVNATPAPFSPYRYKDKMPDPKIFEDWIKSKNIKVRNTRKTLGKGKNKVIDVAKNDIKKVAFAMARDRFLNGAEPKPIFKKEIPKLIQDAENQLINITIDDICSNLNL</sequence>
<reference evidence="1" key="1">
    <citation type="journal article" date="2014" name="Int. J. Syst. Evol. Microbiol.">
        <title>Complete genome sequence of Corynebacterium casei LMG S-19264T (=DSM 44701T), isolated from a smear-ripened cheese.</title>
        <authorList>
            <consortium name="US DOE Joint Genome Institute (JGI-PGF)"/>
            <person name="Walter F."/>
            <person name="Albersmeier A."/>
            <person name="Kalinowski J."/>
            <person name="Ruckert C."/>
        </authorList>
    </citation>
    <scope>NUCLEOTIDE SEQUENCE</scope>
    <source>
        <strain evidence="1">CGMCC 1.15966</strain>
    </source>
</reference>
<evidence type="ECO:0000313" key="2">
    <source>
        <dbReference type="Proteomes" id="UP000614460"/>
    </source>
</evidence>
<gene>
    <name evidence="1" type="ORF">GCM10011516_27280</name>
</gene>
<name>A0A8H9G155_9SPHI</name>
<proteinExistence type="predicted"/>
<dbReference type="RefSeq" id="WP_182498274.1">
    <property type="nucleotide sequence ID" value="NZ_BMKM01000008.1"/>
</dbReference>
<reference evidence="1" key="2">
    <citation type="submission" date="2020-09" db="EMBL/GenBank/DDBJ databases">
        <authorList>
            <person name="Sun Q."/>
            <person name="Zhou Y."/>
        </authorList>
    </citation>
    <scope>NUCLEOTIDE SEQUENCE</scope>
    <source>
        <strain evidence="1">CGMCC 1.15966</strain>
    </source>
</reference>
<accession>A0A8H9G155</accession>
<dbReference type="EMBL" id="BMKM01000008">
    <property type="protein sequence ID" value="GGE28180.1"/>
    <property type="molecule type" value="Genomic_DNA"/>
</dbReference>
<evidence type="ECO:0000313" key="1">
    <source>
        <dbReference type="EMBL" id="GGE28180.1"/>
    </source>
</evidence>
<organism evidence="1 2">
    <name type="scientific">Sphingobacterium cellulitidis</name>
    <dbReference type="NCBI Taxonomy" id="1768011"/>
    <lineage>
        <taxon>Bacteria</taxon>
        <taxon>Pseudomonadati</taxon>
        <taxon>Bacteroidota</taxon>
        <taxon>Sphingobacteriia</taxon>
        <taxon>Sphingobacteriales</taxon>
        <taxon>Sphingobacteriaceae</taxon>
        <taxon>Sphingobacterium</taxon>
    </lineage>
</organism>
<protein>
    <submittedName>
        <fullName evidence="1">Uncharacterized protein</fullName>
    </submittedName>
</protein>
<dbReference type="Proteomes" id="UP000614460">
    <property type="component" value="Unassembled WGS sequence"/>
</dbReference>